<evidence type="ECO:0000313" key="3">
    <source>
        <dbReference type="Proteomes" id="UP001066455"/>
    </source>
</evidence>
<reference evidence="2" key="1">
    <citation type="submission" date="2022-02" db="EMBL/GenBank/DDBJ databases">
        <title>Crop Bioprotection Bacillus Genome Sequencing.</title>
        <authorList>
            <person name="Dunlap C."/>
        </authorList>
    </citation>
    <scope>NUCLEOTIDE SEQUENCE</scope>
    <source>
        <strain evidence="2">T20C14</strain>
    </source>
</reference>
<comment type="caution">
    <text evidence="2">The sequence shown here is derived from an EMBL/GenBank/DDBJ whole genome shotgun (WGS) entry which is preliminary data.</text>
</comment>
<dbReference type="AlphaFoldDB" id="A0AA90JG25"/>
<evidence type="ECO:0000256" key="1">
    <source>
        <dbReference type="SAM" id="Phobius"/>
    </source>
</evidence>
<keyword evidence="1" id="KW-0812">Transmembrane</keyword>
<gene>
    <name evidence="2" type="ORF">MOE73_08535</name>
</gene>
<organism evidence="2 3">
    <name type="scientific">Bacillus haynesii</name>
    <dbReference type="NCBI Taxonomy" id="1925021"/>
    <lineage>
        <taxon>Bacteria</taxon>
        <taxon>Bacillati</taxon>
        <taxon>Bacillota</taxon>
        <taxon>Bacilli</taxon>
        <taxon>Bacillales</taxon>
        <taxon>Bacillaceae</taxon>
        <taxon>Bacillus</taxon>
    </lineage>
</organism>
<keyword evidence="1" id="KW-1133">Transmembrane helix</keyword>
<evidence type="ECO:0000313" key="2">
    <source>
        <dbReference type="EMBL" id="MCY9280104.1"/>
    </source>
</evidence>
<dbReference type="RefSeq" id="WP_268305190.1">
    <property type="nucleotide sequence ID" value="NZ_JALAJL010000014.1"/>
</dbReference>
<accession>A0AA90JG25</accession>
<dbReference type="Proteomes" id="UP001066455">
    <property type="component" value="Unassembled WGS sequence"/>
</dbReference>
<feature type="transmembrane region" description="Helical" evidence="1">
    <location>
        <begin position="6"/>
        <end position="26"/>
    </location>
</feature>
<protein>
    <submittedName>
        <fullName evidence="2">Uncharacterized protein</fullName>
    </submittedName>
</protein>
<keyword evidence="1" id="KW-0472">Membrane</keyword>
<proteinExistence type="predicted"/>
<dbReference type="EMBL" id="JALAXI010000009">
    <property type="protein sequence ID" value="MCY9280104.1"/>
    <property type="molecule type" value="Genomic_DNA"/>
</dbReference>
<sequence>MLSVLLPNLLILSAIILFLYYMIILIKENKINRKQNEETQQLLREILKEVQSKDLEQK</sequence>
<name>A0AA90JG25_9BACI</name>